<keyword evidence="8 9" id="KW-0472">Membrane</keyword>
<feature type="active site" evidence="9">
    <location>
        <position position="149"/>
    </location>
</feature>
<name>A0A328BAQ8_9CAUL</name>
<comment type="caution">
    <text evidence="12">The sequence shown here is derived from an EMBL/GenBank/DDBJ whole genome shotgun (WGS) entry which is preliminary data.</text>
</comment>
<keyword evidence="7 9" id="KW-1133">Transmembrane helix</keyword>
<evidence type="ECO:0000256" key="3">
    <source>
        <dbReference type="ARBA" id="ARBA00022670"/>
    </source>
</evidence>
<dbReference type="AlphaFoldDB" id="A0A328BAQ8"/>
<dbReference type="EC" id="3.4.23.36" evidence="9"/>
<evidence type="ECO:0000256" key="6">
    <source>
        <dbReference type="ARBA" id="ARBA00022801"/>
    </source>
</evidence>
<dbReference type="GO" id="GO:0005886">
    <property type="term" value="C:plasma membrane"/>
    <property type="evidence" value="ECO:0007669"/>
    <property type="project" value="UniProtKB-SubCell"/>
</dbReference>
<gene>
    <name evidence="9 12" type="primary">lspA</name>
    <name evidence="12" type="ORF">DJ019_19820</name>
</gene>
<reference evidence="12 13" key="1">
    <citation type="submission" date="2018-05" db="EMBL/GenBank/DDBJ databases">
        <authorList>
            <person name="Lanie J.A."/>
            <person name="Ng W.-L."/>
            <person name="Kazmierczak K.M."/>
            <person name="Andrzejewski T.M."/>
            <person name="Davidsen T.M."/>
            <person name="Wayne K.J."/>
            <person name="Tettelin H."/>
            <person name="Glass J.I."/>
            <person name="Rusch D."/>
            <person name="Podicherti R."/>
            <person name="Tsui H.-C.T."/>
            <person name="Winkler M.E."/>
        </authorList>
    </citation>
    <scope>NUCLEOTIDE SEQUENCE [LARGE SCALE GENOMIC DNA]</scope>
    <source>
        <strain evidence="12 13">BUT-10</strain>
    </source>
</reference>
<feature type="transmembrane region" description="Helical" evidence="9">
    <location>
        <begin position="103"/>
        <end position="121"/>
    </location>
</feature>
<dbReference type="InterPro" id="IPR001872">
    <property type="entry name" value="Peptidase_A8"/>
</dbReference>
<evidence type="ECO:0000313" key="13">
    <source>
        <dbReference type="Proteomes" id="UP000249524"/>
    </source>
</evidence>
<keyword evidence="3 9" id="KW-0645">Protease</keyword>
<evidence type="ECO:0000256" key="4">
    <source>
        <dbReference type="ARBA" id="ARBA00022692"/>
    </source>
</evidence>
<organism evidence="12 13">
    <name type="scientific">Phenylobacterium kunshanense</name>
    <dbReference type="NCBI Taxonomy" id="1445034"/>
    <lineage>
        <taxon>Bacteria</taxon>
        <taxon>Pseudomonadati</taxon>
        <taxon>Pseudomonadota</taxon>
        <taxon>Alphaproteobacteria</taxon>
        <taxon>Caulobacterales</taxon>
        <taxon>Caulobacteraceae</taxon>
        <taxon>Phenylobacterium</taxon>
    </lineage>
</organism>
<accession>A0A328BAQ8</accession>
<feature type="transmembrane region" description="Helical" evidence="9">
    <location>
        <begin position="141"/>
        <end position="161"/>
    </location>
</feature>
<dbReference type="Pfam" id="PF01252">
    <property type="entry name" value="Peptidase_A8"/>
    <property type="match status" value="1"/>
</dbReference>
<evidence type="ECO:0000256" key="2">
    <source>
        <dbReference type="ARBA" id="ARBA00022475"/>
    </source>
</evidence>
<comment type="function">
    <text evidence="9 10">This protein specifically catalyzes the removal of signal peptides from prolipoproteins.</text>
</comment>
<evidence type="ECO:0000256" key="8">
    <source>
        <dbReference type="ARBA" id="ARBA00023136"/>
    </source>
</evidence>
<keyword evidence="6 9" id="KW-0378">Hydrolase</keyword>
<comment type="catalytic activity">
    <reaction evidence="9 10">
        <text>Release of signal peptides from bacterial membrane prolipoproteins. Hydrolyzes -Xaa-Yaa-Zaa-|-(S,diacylglyceryl)Cys-, in which Xaa is hydrophobic (preferably Leu), and Yaa (Ala or Ser) and Zaa (Gly or Ala) have small, neutral side chains.</text>
        <dbReference type="EC" id="3.4.23.36"/>
    </reaction>
</comment>
<proteinExistence type="inferred from homology"/>
<dbReference type="GO" id="GO:0006508">
    <property type="term" value="P:proteolysis"/>
    <property type="evidence" value="ECO:0007669"/>
    <property type="project" value="UniProtKB-KW"/>
</dbReference>
<dbReference type="OrthoDB" id="9810259at2"/>
<evidence type="ECO:0000256" key="9">
    <source>
        <dbReference type="HAMAP-Rule" id="MF_00161"/>
    </source>
</evidence>
<evidence type="ECO:0000256" key="1">
    <source>
        <dbReference type="ARBA" id="ARBA00006139"/>
    </source>
</evidence>
<dbReference type="RefSeq" id="WP_111278447.1">
    <property type="nucleotide sequence ID" value="NZ_QFYS01000013.1"/>
</dbReference>
<comment type="caution">
    <text evidence="9">Lacks conserved residue(s) required for the propagation of feature annotation.</text>
</comment>
<feature type="active site" evidence="9">
    <location>
        <position position="131"/>
    </location>
</feature>
<dbReference type="PANTHER" id="PTHR33695:SF1">
    <property type="entry name" value="LIPOPROTEIN SIGNAL PEPTIDASE"/>
    <property type="match status" value="1"/>
</dbReference>
<dbReference type="NCBIfam" id="TIGR00077">
    <property type="entry name" value="lspA"/>
    <property type="match status" value="1"/>
</dbReference>
<comment type="subcellular location">
    <subcellularLocation>
        <location evidence="9">Cell membrane</location>
        <topology evidence="9">Multi-pass membrane protein</topology>
    </subcellularLocation>
</comment>
<feature type="transmembrane region" description="Helical" evidence="9">
    <location>
        <begin position="77"/>
        <end position="96"/>
    </location>
</feature>
<comment type="pathway">
    <text evidence="9">Protein modification; lipoprotein biosynthesis (signal peptide cleavage).</text>
</comment>
<dbReference type="PANTHER" id="PTHR33695">
    <property type="entry name" value="LIPOPROTEIN SIGNAL PEPTIDASE"/>
    <property type="match status" value="1"/>
</dbReference>
<evidence type="ECO:0000256" key="5">
    <source>
        <dbReference type="ARBA" id="ARBA00022750"/>
    </source>
</evidence>
<evidence type="ECO:0000256" key="11">
    <source>
        <dbReference type="RuleBase" id="RU004181"/>
    </source>
</evidence>
<dbReference type="PRINTS" id="PR00781">
    <property type="entry name" value="LIPOSIGPTASE"/>
</dbReference>
<keyword evidence="5 9" id="KW-0064">Aspartyl protease</keyword>
<dbReference type="GO" id="GO:0004190">
    <property type="term" value="F:aspartic-type endopeptidase activity"/>
    <property type="evidence" value="ECO:0007669"/>
    <property type="project" value="UniProtKB-UniRule"/>
</dbReference>
<keyword evidence="13" id="KW-1185">Reference proteome</keyword>
<keyword evidence="2 9" id="KW-1003">Cell membrane</keyword>
<dbReference type="UniPathway" id="UPA00665"/>
<protein>
    <recommendedName>
        <fullName evidence="9">Lipoprotein signal peptidase</fullName>
        <ecNumber evidence="9">3.4.23.36</ecNumber>
    </recommendedName>
    <alternativeName>
        <fullName evidence="9">Prolipoprotein signal peptidase</fullName>
    </alternativeName>
    <alternativeName>
        <fullName evidence="9">Signal peptidase II</fullName>
        <shortName evidence="9">SPase II</shortName>
    </alternativeName>
</protein>
<comment type="similarity">
    <text evidence="1 9 11">Belongs to the peptidase A8 family.</text>
</comment>
<keyword evidence="4 9" id="KW-0812">Transmembrane</keyword>
<evidence type="ECO:0000256" key="7">
    <source>
        <dbReference type="ARBA" id="ARBA00022989"/>
    </source>
</evidence>
<dbReference type="PROSITE" id="PS00855">
    <property type="entry name" value="SPASE_II"/>
    <property type="match status" value="1"/>
</dbReference>
<evidence type="ECO:0000256" key="10">
    <source>
        <dbReference type="RuleBase" id="RU000594"/>
    </source>
</evidence>
<sequence>MTETAEKVPAGRLTAWAWRAYAIAAVVLILDQVSKHWILSVLRLPEGVPMEVVWPLQFTRIWNEGVSFGLLQAEHDLVRWGMVVFNLGVAVLLSVWARNQTRALPALGLALLIGGAIGNAIDRARFGAVVDFIDVQRIGFFPWIFNIADSGITIGVILLLLDSLRRERPA</sequence>
<evidence type="ECO:0000313" key="12">
    <source>
        <dbReference type="EMBL" id="RAK62128.1"/>
    </source>
</evidence>
<dbReference type="EMBL" id="QFYS01000013">
    <property type="protein sequence ID" value="RAK62128.1"/>
    <property type="molecule type" value="Genomic_DNA"/>
</dbReference>
<dbReference type="HAMAP" id="MF_00161">
    <property type="entry name" value="LspA"/>
    <property type="match status" value="1"/>
</dbReference>
<dbReference type="Proteomes" id="UP000249524">
    <property type="component" value="Unassembled WGS sequence"/>
</dbReference>